<evidence type="ECO:0000313" key="3">
    <source>
        <dbReference type="Proteomes" id="UP000035900"/>
    </source>
</evidence>
<dbReference type="Proteomes" id="UP000035900">
    <property type="component" value="Unassembled WGS sequence"/>
</dbReference>
<evidence type="ECO:0000313" key="2">
    <source>
        <dbReference type="EMBL" id="KMQ70840.1"/>
    </source>
</evidence>
<dbReference type="GO" id="GO:0008218">
    <property type="term" value="P:bioluminescence"/>
    <property type="evidence" value="ECO:0007669"/>
    <property type="project" value="InterPro"/>
</dbReference>
<evidence type="ECO:0000256" key="1">
    <source>
        <dbReference type="ARBA" id="ARBA00022857"/>
    </source>
</evidence>
<name>A0A0J7LP34_9FLAO</name>
<dbReference type="STRING" id="1304281.ACM44_09395"/>
<keyword evidence="1" id="KW-0521">NADP</keyword>
<dbReference type="AlphaFoldDB" id="A0A0J7LP34"/>
<comment type="caution">
    <text evidence="2">The sequence shown here is derived from an EMBL/GenBank/DDBJ whole genome shotgun (WGS) entry which is preliminary data.</text>
</comment>
<organism evidence="2 3">
    <name type="scientific">Chryseobacterium koreense CCUG 49689</name>
    <dbReference type="NCBI Taxonomy" id="1304281"/>
    <lineage>
        <taxon>Bacteria</taxon>
        <taxon>Pseudomonadati</taxon>
        <taxon>Bacteroidota</taxon>
        <taxon>Flavobacteriia</taxon>
        <taxon>Flavobacteriales</taxon>
        <taxon>Weeksellaceae</taxon>
        <taxon>Chryseobacterium group</taxon>
        <taxon>Chryseobacterium</taxon>
    </lineage>
</organism>
<keyword evidence="3" id="KW-1185">Reference proteome</keyword>
<dbReference type="EMBL" id="LFNG01000012">
    <property type="protein sequence ID" value="KMQ70840.1"/>
    <property type="molecule type" value="Genomic_DNA"/>
</dbReference>
<reference evidence="2 3" key="1">
    <citation type="journal article" date="2004" name="Int. J. Syst. Evol. Microbiol.">
        <title>Kaistella koreensis gen. nov., sp. nov., a novel member of the Chryseobacterium-Bergeyella-Riemerella branch.</title>
        <authorList>
            <person name="Kim M.K."/>
            <person name="Im W.T."/>
            <person name="Shin Y.K."/>
            <person name="Lim J.H."/>
            <person name="Kim S.H."/>
            <person name="Lee B.C."/>
            <person name="Park M.Y."/>
            <person name="Lee K.Y."/>
            <person name="Lee S.T."/>
        </authorList>
    </citation>
    <scope>NUCLEOTIDE SEQUENCE [LARGE SCALE GENOMIC DNA]</scope>
    <source>
        <strain evidence="2 3">CCUG 49689</strain>
    </source>
</reference>
<dbReference type="PATRIC" id="fig|1304281.5.peg.2025"/>
<gene>
    <name evidence="2" type="ORF">ACM44_09395</name>
</gene>
<dbReference type="OrthoDB" id="1522941at2"/>
<sequence length="344" mass="39894">MTIEKQISGLCKLSDFIKAFLEKESENYDEIDEECYTILRKSEIENSWFTIENQKFALKQWANLLTEENLKKWLSNYQIAKIPKKVGLILAGNIPMVGFHDVISVVLSGNIPMIKLSSKDKRMIPYLLEKWNGFSAGNVRYELTERLANFDAVIATGSNNTARYLEYYFKDHLSVIRKNRTSIAVLKGDETDGQLQLLAEDIFRYFGLGCRNVTRIFIPEDFKIDRLFENFLNFKEIINHHSYANNYEYNRAIYLLNQEKFWDNNFVMLKEDERLFSPLSVINFSRYSSLDAVKDFIATNEENIQAIVADPALGLNSINFGEAQNPGLDTYADHLDTMRFLEVV</sequence>
<dbReference type="Pfam" id="PF05893">
    <property type="entry name" value="LuxC"/>
    <property type="match status" value="1"/>
</dbReference>
<proteinExistence type="predicted"/>
<dbReference type="SUPFAM" id="SSF53720">
    <property type="entry name" value="ALDH-like"/>
    <property type="match status" value="1"/>
</dbReference>
<protein>
    <submittedName>
        <fullName evidence="2">Acyl-CoA reductase</fullName>
    </submittedName>
</protein>
<dbReference type="InterPro" id="IPR008670">
    <property type="entry name" value="CoA_reduct_LuxC"/>
</dbReference>
<dbReference type="GO" id="GO:0003995">
    <property type="term" value="F:acyl-CoA dehydrogenase activity"/>
    <property type="evidence" value="ECO:0007669"/>
    <property type="project" value="InterPro"/>
</dbReference>
<accession>A0A0J7LP34</accession>
<dbReference type="InterPro" id="IPR016161">
    <property type="entry name" value="Ald_DH/histidinol_DH"/>
</dbReference>
<dbReference type="RefSeq" id="WP_048499784.1">
    <property type="nucleotide sequence ID" value="NZ_LFNG01000012.1"/>
</dbReference>